<dbReference type="Proteomes" id="UP001521116">
    <property type="component" value="Unassembled WGS sequence"/>
</dbReference>
<evidence type="ECO:0000313" key="3">
    <source>
        <dbReference type="Proteomes" id="UP001521116"/>
    </source>
</evidence>
<name>A0ABR3T0L2_9PEZI</name>
<feature type="compositionally biased region" description="Pro residues" evidence="1">
    <location>
        <begin position="23"/>
        <end position="36"/>
    </location>
</feature>
<comment type="caution">
    <text evidence="2">The sequence shown here is derived from an EMBL/GenBank/DDBJ whole genome shotgun (WGS) entry which is preliminary data.</text>
</comment>
<protein>
    <submittedName>
        <fullName evidence="2">Uncharacterized protein</fullName>
    </submittedName>
</protein>
<sequence length="243" mass="27141">MDGLGISFASSSASESSESTPSSPSPSPPHQSPLPDLPHGFASRGRSDTRTSSDSFMESKLSEFENWKKSVLEETPQDSPSKRALRKELLEKDDLARNNWSRRPFLREKARQLIAKEAGAMAPSLDEHPAFCNQRVRLREKNHSTKTDVPKCWRPGKSRDEELRGCCERSDVICEDCGFVLCADCGSRCRGEDWCVVEGCVRCQTRLGVNICTPHLRELRAIPVSSFHGHLVEQSALDLIENL</sequence>
<gene>
    <name evidence="2" type="ORF">SLS56_003166</name>
</gene>
<keyword evidence="3" id="KW-1185">Reference proteome</keyword>
<feature type="compositionally biased region" description="Low complexity" evidence="1">
    <location>
        <begin position="7"/>
        <end position="22"/>
    </location>
</feature>
<proteinExistence type="predicted"/>
<evidence type="ECO:0000313" key="2">
    <source>
        <dbReference type="EMBL" id="KAL1633095.1"/>
    </source>
</evidence>
<feature type="region of interest" description="Disordered" evidence="1">
    <location>
        <begin position="1"/>
        <end position="59"/>
    </location>
</feature>
<reference evidence="2 3" key="1">
    <citation type="submission" date="2024-02" db="EMBL/GenBank/DDBJ databases">
        <title>De novo assembly and annotation of 12 fungi associated with fruit tree decline syndrome in Ontario, Canada.</title>
        <authorList>
            <person name="Sulman M."/>
            <person name="Ellouze W."/>
            <person name="Ilyukhin E."/>
        </authorList>
    </citation>
    <scope>NUCLEOTIDE SEQUENCE [LARGE SCALE GENOMIC DNA]</scope>
    <source>
        <strain evidence="2 3">M1-105</strain>
    </source>
</reference>
<accession>A0ABR3T0L2</accession>
<evidence type="ECO:0000256" key="1">
    <source>
        <dbReference type="SAM" id="MobiDB-lite"/>
    </source>
</evidence>
<organism evidence="2 3">
    <name type="scientific">Neofusicoccum ribis</name>
    <dbReference type="NCBI Taxonomy" id="45134"/>
    <lineage>
        <taxon>Eukaryota</taxon>
        <taxon>Fungi</taxon>
        <taxon>Dikarya</taxon>
        <taxon>Ascomycota</taxon>
        <taxon>Pezizomycotina</taxon>
        <taxon>Dothideomycetes</taxon>
        <taxon>Dothideomycetes incertae sedis</taxon>
        <taxon>Botryosphaeriales</taxon>
        <taxon>Botryosphaeriaceae</taxon>
        <taxon>Neofusicoccum</taxon>
    </lineage>
</organism>
<dbReference type="EMBL" id="JAJVDC020000024">
    <property type="protein sequence ID" value="KAL1633095.1"/>
    <property type="molecule type" value="Genomic_DNA"/>
</dbReference>